<dbReference type="EMBL" id="CP034170">
    <property type="protein sequence ID" value="AZI57409.1"/>
    <property type="molecule type" value="Genomic_DNA"/>
</dbReference>
<keyword evidence="1" id="KW-0472">Membrane</keyword>
<keyword evidence="1" id="KW-1133">Transmembrane helix</keyword>
<reference evidence="2 3" key="1">
    <citation type="submission" date="2018-11" db="EMBL/GenBank/DDBJ databases">
        <authorList>
            <person name="Da X."/>
        </authorList>
    </citation>
    <scope>NUCLEOTIDE SEQUENCE [LARGE SCALE GENOMIC DNA]</scope>
    <source>
        <strain evidence="2 3">S14-144</strain>
    </source>
</reference>
<dbReference type="Proteomes" id="UP000268084">
    <property type="component" value="Chromosome"/>
</dbReference>
<dbReference type="KEGG" id="nak:EH165_03770"/>
<proteinExistence type="predicted"/>
<reference evidence="2 3" key="2">
    <citation type="submission" date="2018-12" db="EMBL/GenBank/DDBJ databases">
        <title>Nakamurella antarcticus sp. nov., isolated from Antarctica South Shetland Islands soil.</title>
        <authorList>
            <person name="Peng F."/>
        </authorList>
    </citation>
    <scope>NUCLEOTIDE SEQUENCE [LARGE SCALE GENOMIC DNA]</scope>
    <source>
        <strain evidence="2 3">S14-144</strain>
    </source>
</reference>
<dbReference type="RefSeq" id="WP_124798094.1">
    <property type="nucleotide sequence ID" value="NZ_CP034170.1"/>
</dbReference>
<accession>A0A3G8ZJ78</accession>
<name>A0A3G8ZJ78_9ACTN</name>
<keyword evidence="3" id="KW-1185">Reference proteome</keyword>
<evidence type="ECO:0000313" key="3">
    <source>
        <dbReference type="Proteomes" id="UP000268084"/>
    </source>
</evidence>
<evidence type="ECO:0000256" key="1">
    <source>
        <dbReference type="SAM" id="Phobius"/>
    </source>
</evidence>
<dbReference type="AlphaFoldDB" id="A0A3G8ZJ78"/>
<organism evidence="2 3">
    <name type="scientific">Nakamurella antarctica</name>
    <dbReference type="NCBI Taxonomy" id="1902245"/>
    <lineage>
        <taxon>Bacteria</taxon>
        <taxon>Bacillati</taxon>
        <taxon>Actinomycetota</taxon>
        <taxon>Actinomycetes</taxon>
        <taxon>Nakamurellales</taxon>
        <taxon>Nakamurellaceae</taxon>
        <taxon>Nakamurella</taxon>
    </lineage>
</organism>
<sequence>MNGRSVPMGLVDERLEVAIGSLVGSFGVWLALNKWIPMQVHKIAAAHGMDLSQCVSLDEWLSKNPSSPATSAAAFSDFFKYLSES</sequence>
<protein>
    <submittedName>
        <fullName evidence="2">Uncharacterized protein</fullName>
    </submittedName>
</protein>
<gene>
    <name evidence="2" type="ORF">EH165_03770</name>
</gene>
<evidence type="ECO:0000313" key="2">
    <source>
        <dbReference type="EMBL" id="AZI57409.1"/>
    </source>
</evidence>
<keyword evidence="1" id="KW-0812">Transmembrane</keyword>
<feature type="transmembrane region" description="Helical" evidence="1">
    <location>
        <begin position="15"/>
        <end position="32"/>
    </location>
</feature>